<dbReference type="PANTHER" id="PTHR42878">
    <property type="entry name" value="TWO-COMPONENT HISTIDINE KINASE"/>
    <property type="match status" value="1"/>
</dbReference>
<reference evidence="17 18" key="1">
    <citation type="submission" date="2019-03" db="EMBL/GenBank/DDBJ databases">
        <title>Metabolic potential of uncultured bacteria and archaea associated with petroleum seepage in deep-sea sediments.</title>
        <authorList>
            <person name="Dong X."/>
            <person name="Hubert C."/>
        </authorList>
    </citation>
    <scope>NUCLEOTIDE SEQUENCE [LARGE SCALE GENOMIC DNA]</scope>
    <source>
        <strain evidence="17">E29_bin78</strain>
    </source>
</reference>
<feature type="transmembrane region" description="Helical" evidence="14">
    <location>
        <begin position="327"/>
        <end position="349"/>
    </location>
</feature>
<dbReference type="CDD" id="cd00075">
    <property type="entry name" value="HATPase"/>
    <property type="match status" value="1"/>
</dbReference>
<comment type="caution">
    <text evidence="17">The sequence shown here is derived from an EMBL/GenBank/DDBJ whole genome shotgun (WGS) entry which is preliminary data.</text>
</comment>
<keyword evidence="7 14" id="KW-0812">Transmembrane</keyword>
<dbReference type="GO" id="GO:0000155">
    <property type="term" value="F:phosphorelay sensor kinase activity"/>
    <property type="evidence" value="ECO:0007669"/>
    <property type="project" value="InterPro"/>
</dbReference>
<evidence type="ECO:0000313" key="18">
    <source>
        <dbReference type="Proteomes" id="UP000320679"/>
    </source>
</evidence>
<feature type="domain" description="HAMP" evidence="16">
    <location>
        <begin position="351"/>
        <end position="412"/>
    </location>
</feature>
<dbReference type="GO" id="GO:0030295">
    <property type="term" value="F:protein kinase activator activity"/>
    <property type="evidence" value="ECO:0007669"/>
    <property type="project" value="TreeGrafter"/>
</dbReference>
<dbReference type="SUPFAM" id="SSF103190">
    <property type="entry name" value="Sensory domain-like"/>
    <property type="match status" value="1"/>
</dbReference>
<keyword evidence="4" id="KW-1003">Cell membrane</keyword>
<keyword evidence="11 14" id="KW-1133">Transmembrane helix</keyword>
<protein>
    <recommendedName>
        <fullName evidence="3">histidine kinase</fullName>
        <ecNumber evidence="3">2.7.13.3</ecNumber>
    </recommendedName>
</protein>
<dbReference type="FunFam" id="3.30.565.10:FF:000006">
    <property type="entry name" value="Sensor histidine kinase WalK"/>
    <property type="match status" value="1"/>
</dbReference>
<dbReference type="InterPro" id="IPR004358">
    <property type="entry name" value="Sig_transdc_His_kin-like_C"/>
</dbReference>
<dbReference type="InterPro" id="IPR036097">
    <property type="entry name" value="HisK_dim/P_sf"/>
</dbReference>
<dbReference type="Pfam" id="PF00672">
    <property type="entry name" value="HAMP"/>
    <property type="match status" value="1"/>
</dbReference>
<evidence type="ECO:0000256" key="7">
    <source>
        <dbReference type="ARBA" id="ARBA00022692"/>
    </source>
</evidence>
<name>A0A523UZC2_UNCAE</name>
<evidence type="ECO:0000256" key="13">
    <source>
        <dbReference type="ARBA" id="ARBA00023136"/>
    </source>
</evidence>
<evidence type="ECO:0000259" key="15">
    <source>
        <dbReference type="PROSITE" id="PS50109"/>
    </source>
</evidence>
<dbReference type="SMART" id="SM00387">
    <property type="entry name" value="HATPase_c"/>
    <property type="match status" value="1"/>
</dbReference>
<dbReference type="GO" id="GO:0000156">
    <property type="term" value="F:phosphorelay response regulator activity"/>
    <property type="evidence" value="ECO:0007669"/>
    <property type="project" value="TreeGrafter"/>
</dbReference>
<keyword evidence="9" id="KW-0418">Kinase</keyword>
<evidence type="ECO:0000256" key="8">
    <source>
        <dbReference type="ARBA" id="ARBA00022741"/>
    </source>
</evidence>
<accession>A0A523UZC2</accession>
<evidence type="ECO:0000256" key="6">
    <source>
        <dbReference type="ARBA" id="ARBA00022679"/>
    </source>
</evidence>
<dbReference type="Gene3D" id="3.30.565.10">
    <property type="entry name" value="Histidine kinase-like ATPase, C-terminal domain"/>
    <property type="match status" value="1"/>
</dbReference>
<dbReference type="InterPro" id="IPR003594">
    <property type="entry name" value="HATPase_dom"/>
</dbReference>
<evidence type="ECO:0000259" key="16">
    <source>
        <dbReference type="PROSITE" id="PS50885"/>
    </source>
</evidence>
<dbReference type="SMART" id="SM00304">
    <property type="entry name" value="HAMP"/>
    <property type="match status" value="1"/>
</dbReference>
<dbReference type="Gene3D" id="1.10.287.130">
    <property type="match status" value="1"/>
</dbReference>
<dbReference type="EC" id="2.7.13.3" evidence="3"/>
<evidence type="ECO:0000256" key="14">
    <source>
        <dbReference type="SAM" id="Phobius"/>
    </source>
</evidence>
<keyword evidence="6" id="KW-0808">Transferase</keyword>
<dbReference type="GO" id="GO:0005886">
    <property type="term" value="C:plasma membrane"/>
    <property type="evidence" value="ECO:0007669"/>
    <property type="project" value="UniProtKB-SubCell"/>
</dbReference>
<dbReference type="InterPro" id="IPR050351">
    <property type="entry name" value="BphY/WalK/GraS-like"/>
</dbReference>
<evidence type="ECO:0000256" key="9">
    <source>
        <dbReference type="ARBA" id="ARBA00022777"/>
    </source>
</evidence>
<dbReference type="Proteomes" id="UP000320679">
    <property type="component" value="Unassembled WGS sequence"/>
</dbReference>
<evidence type="ECO:0000256" key="10">
    <source>
        <dbReference type="ARBA" id="ARBA00022840"/>
    </source>
</evidence>
<dbReference type="Pfam" id="PF17202">
    <property type="entry name" value="sCache_3_3"/>
    <property type="match status" value="1"/>
</dbReference>
<dbReference type="InterPro" id="IPR029151">
    <property type="entry name" value="Sensor-like_sf"/>
</dbReference>
<dbReference type="CDD" id="cd06225">
    <property type="entry name" value="HAMP"/>
    <property type="match status" value="1"/>
</dbReference>
<keyword evidence="12" id="KW-0902">Two-component regulatory system</keyword>
<dbReference type="InterPro" id="IPR003661">
    <property type="entry name" value="HisK_dim/P_dom"/>
</dbReference>
<dbReference type="Gene3D" id="6.10.340.10">
    <property type="match status" value="1"/>
</dbReference>
<gene>
    <name evidence="17" type="ORF">E3J59_01550</name>
</gene>
<dbReference type="AlphaFoldDB" id="A0A523UZC2"/>
<dbReference type="InterPro" id="IPR033463">
    <property type="entry name" value="sCache_3"/>
</dbReference>
<dbReference type="PROSITE" id="PS50885">
    <property type="entry name" value="HAMP"/>
    <property type="match status" value="1"/>
</dbReference>
<comment type="subcellular location">
    <subcellularLocation>
        <location evidence="2">Cell membrane</location>
        <topology evidence="2">Multi-pass membrane protein</topology>
    </subcellularLocation>
</comment>
<organism evidence="17 18">
    <name type="scientific">Aerophobetes bacterium</name>
    <dbReference type="NCBI Taxonomy" id="2030807"/>
    <lineage>
        <taxon>Bacteria</taxon>
        <taxon>Candidatus Aerophobota</taxon>
    </lineage>
</organism>
<evidence type="ECO:0000256" key="2">
    <source>
        <dbReference type="ARBA" id="ARBA00004651"/>
    </source>
</evidence>
<proteinExistence type="predicted"/>
<dbReference type="Pfam" id="PF02518">
    <property type="entry name" value="HATPase_c"/>
    <property type="match status" value="1"/>
</dbReference>
<dbReference type="EMBL" id="SOJK01000071">
    <property type="protein sequence ID" value="TET47868.1"/>
    <property type="molecule type" value="Genomic_DNA"/>
</dbReference>
<dbReference type="SUPFAM" id="SSF55874">
    <property type="entry name" value="ATPase domain of HSP90 chaperone/DNA topoisomerase II/histidine kinase"/>
    <property type="match status" value="1"/>
</dbReference>
<dbReference type="InterPro" id="IPR003660">
    <property type="entry name" value="HAMP_dom"/>
</dbReference>
<dbReference type="CDD" id="cd00082">
    <property type="entry name" value="HisKA"/>
    <property type="match status" value="1"/>
</dbReference>
<dbReference type="Pfam" id="PF00512">
    <property type="entry name" value="HisKA"/>
    <property type="match status" value="1"/>
</dbReference>
<keyword evidence="5" id="KW-0597">Phosphoprotein</keyword>
<dbReference type="SMART" id="SM00388">
    <property type="entry name" value="HisKA"/>
    <property type="match status" value="1"/>
</dbReference>
<dbReference type="InterPro" id="IPR005467">
    <property type="entry name" value="His_kinase_dom"/>
</dbReference>
<dbReference type="PANTHER" id="PTHR42878:SF7">
    <property type="entry name" value="SENSOR HISTIDINE KINASE GLRK"/>
    <property type="match status" value="1"/>
</dbReference>
<evidence type="ECO:0000256" key="5">
    <source>
        <dbReference type="ARBA" id="ARBA00022553"/>
    </source>
</evidence>
<comment type="catalytic activity">
    <reaction evidence="1">
        <text>ATP + protein L-histidine = ADP + protein N-phospho-L-histidine.</text>
        <dbReference type="EC" id="2.7.13.3"/>
    </reaction>
</comment>
<evidence type="ECO:0000313" key="17">
    <source>
        <dbReference type="EMBL" id="TET47868.1"/>
    </source>
</evidence>
<keyword evidence="10" id="KW-0067">ATP-binding</keyword>
<dbReference type="GO" id="GO:0007234">
    <property type="term" value="P:osmosensory signaling via phosphorelay pathway"/>
    <property type="evidence" value="ECO:0007669"/>
    <property type="project" value="TreeGrafter"/>
</dbReference>
<dbReference type="SUPFAM" id="SSF47384">
    <property type="entry name" value="Homodimeric domain of signal transducing histidine kinase"/>
    <property type="match status" value="1"/>
</dbReference>
<feature type="transmembrane region" description="Helical" evidence="14">
    <location>
        <begin position="12"/>
        <end position="33"/>
    </location>
</feature>
<evidence type="ECO:0000256" key="1">
    <source>
        <dbReference type="ARBA" id="ARBA00000085"/>
    </source>
</evidence>
<sequence>MIKLSFQRKIFWYFTLVVLLIGILVILVSRLHIFHVVLNETKSRVAIDLRVAHNFLDKEIEKLVITLDLLAEKQRLIDPLEKSQPISPDIRSWLEKKRVDSGFDFLTLCDRKGKVILRTRFPYHNGDFSLSNSLVSKAFQGKSASGIVIIPPQTLKMEGEDLFQQAYIQFTPTPGARPRSEKAETSGMVLMAAVPVWAGNEEIIGILYGGILLNRNYRLVDYVRDMVFEEKEYKGKPFGTVTIFQWDVRITTNVKEKDGSRAIGTRVSREVYEKVLENGKTWLDRAFVVNSWYISAYEPIYAPTNKIIGMLYAGVLEDKYVDIKNGIFLRFLAIIFGGIVAVLILSYLLSRGLSKPIKRLVKATDRIARGEIQYILEKENNYSYIQKLPYLEIQELIRNFNQMAAVLYKRETDLEKANDDLRQINRHYMEILTFVTHEIKNRLGLILGSAYNLSQGVVGTLNEGQKTMVDVLLRNSERLSDMIKNYFDLSRIEKEEFKVNKQEVEFKKDILEPVLDEFKGQLEGGGILLEVDVSDSFKIRADPDLLKIVMENLLSNAIKYGKEKGKIKIGVLREENEWKINVWNKGEGFPKDKSDQLFTKFVRLSGEKFRKEKGSGLGLFVTKEIIQKHGGKIWAESEEGQWANFIFTLLLD</sequence>
<dbReference type="PROSITE" id="PS50109">
    <property type="entry name" value="HIS_KIN"/>
    <property type="match status" value="1"/>
</dbReference>
<dbReference type="InterPro" id="IPR036890">
    <property type="entry name" value="HATPase_C_sf"/>
</dbReference>
<evidence type="ECO:0000256" key="11">
    <source>
        <dbReference type="ARBA" id="ARBA00022989"/>
    </source>
</evidence>
<evidence type="ECO:0000256" key="12">
    <source>
        <dbReference type="ARBA" id="ARBA00023012"/>
    </source>
</evidence>
<keyword evidence="8" id="KW-0547">Nucleotide-binding</keyword>
<evidence type="ECO:0000256" key="4">
    <source>
        <dbReference type="ARBA" id="ARBA00022475"/>
    </source>
</evidence>
<feature type="domain" description="Histidine kinase" evidence="15">
    <location>
        <begin position="434"/>
        <end position="652"/>
    </location>
</feature>
<dbReference type="GO" id="GO:0005524">
    <property type="term" value="F:ATP binding"/>
    <property type="evidence" value="ECO:0007669"/>
    <property type="project" value="UniProtKB-KW"/>
</dbReference>
<keyword evidence="13 14" id="KW-0472">Membrane</keyword>
<dbReference type="PRINTS" id="PR00344">
    <property type="entry name" value="BCTRLSENSOR"/>
</dbReference>
<evidence type="ECO:0000256" key="3">
    <source>
        <dbReference type="ARBA" id="ARBA00012438"/>
    </source>
</evidence>